<evidence type="ECO:0000256" key="4">
    <source>
        <dbReference type="PROSITE-ProRule" id="PRU00339"/>
    </source>
</evidence>
<dbReference type="InterPro" id="IPR051685">
    <property type="entry name" value="Ycf3/AcsC/BcsC/TPR_MFPF"/>
</dbReference>
<dbReference type="AlphaFoldDB" id="S7ULI4"/>
<dbReference type="eggNOG" id="COG0457">
    <property type="taxonomic scope" value="Bacteria"/>
</dbReference>
<organism evidence="6 7">
    <name type="scientific">Desulfococcus multivorans DSM 2059</name>
    <dbReference type="NCBI Taxonomy" id="1121405"/>
    <lineage>
        <taxon>Bacteria</taxon>
        <taxon>Pseudomonadati</taxon>
        <taxon>Thermodesulfobacteriota</taxon>
        <taxon>Desulfobacteria</taxon>
        <taxon>Desulfobacterales</taxon>
        <taxon>Desulfococcaceae</taxon>
        <taxon>Desulfococcus</taxon>
    </lineage>
</organism>
<dbReference type="EMBL" id="ATHJ01000129">
    <property type="protein sequence ID" value="EPR33203.1"/>
    <property type="molecule type" value="Genomic_DNA"/>
</dbReference>
<sequence>MTKKYQKKSVKAVADKSSTVSRQTAVVLSLSALLVGFIAGTIFGVMKTSPLPGGSSTVSQAASGKQPPAEMFQALEAEAARNPQNADVWTQLGNAYFDADQFQKAIVAYEKSIAIEPNNPNVLTDLGVMYRRNQQPRKAVAAFSKAMAADPRHEVSRMNKGIVLLYDLGDEKGAVEAWEALLEINPLATFADGQTVDERVRHFREGHEKDLNRQKGGVHE</sequence>
<keyword evidence="7" id="KW-1185">Reference proteome</keyword>
<dbReference type="Pfam" id="PF13432">
    <property type="entry name" value="TPR_16"/>
    <property type="match status" value="1"/>
</dbReference>
<keyword evidence="5" id="KW-0812">Transmembrane</keyword>
<evidence type="ECO:0000256" key="5">
    <source>
        <dbReference type="SAM" id="Phobius"/>
    </source>
</evidence>
<dbReference type="PANTHER" id="PTHR44943">
    <property type="entry name" value="CELLULOSE SYNTHASE OPERON PROTEIN C"/>
    <property type="match status" value="1"/>
</dbReference>
<keyword evidence="5" id="KW-0472">Membrane</keyword>
<dbReference type="InterPro" id="IPR019734">
    <property type="entry name" value="TPR_rpt"/>
</dbReference>
<evidence type="ECO:0000256" key="3">
    <source>
        <dbReference type="ARBA" id="ARBA00023078"/>
    </source>
</evidence>
<evidence type="ECO:0000256" key="1">
    <source>
        <dbReference type="ARBA" id="ARBA00022737"/>
    </source>
</evidence>
<keyword evidence="5" id="KW-1133">Transmembrane helix</keyword>
<dbReference type="Proteomes" id="UP000014977">
    <property type="component" value="Unassembled WGS sequence"/>
</dbReference>
<evidence type="ECO:0000256" key="2">
    <source>
        <dbReference type="ARBA" id="ARBA00022803"/>
    </source>
</evidence>
<dbReference type="InterPro" id="IPR011990">
    <property type="entry name" value="TPR-like_helical_dom_sf"/>
</dbReference>
<comment type="caution">
    <text evidence="6">The sequence shown here is derived from an EMBL/GenBank/DDBJ whole genome shotgun (WGS) entry which is preliminary data.</text>
</comment>
<evidence type="ECO:0000313" key="7">
    <source>
        <dbReference type="Proteomes" id="UP000014977"/>
    </source>
</evidence>
<dbReference type="SMART" id="SM00028">
    <property type="entry name" value="TPR"/>
    <property type="match status" value="2"/>
</dbReference>
<dbReference type="Pfam" id="PF00515">
    <property type="entry name" value="TPR_1"/>
    <property type="match status" value="1"/>
</dbReference>
<dbReference type="PANTHER" id="PTHR44943:SF9">
    <property type="entry name" value="TPR-REPEAT-CONTAINING PROTEIN"/>
    <property type="match status" value="1"/>
</dbReference>
<feature type="repeat" description="TPR" evidence="4">
    <location>
        <begin position="120"/>
        <end position="153"/>
    </location>
</feature>
<dbReference type="STRING" id="897.B2D07_14740"/>
<dbReference type="RefSeq" id="WP_020878708.1">
    <property type="nucleotide sequence ID" value="NZ_ATHJ01000129.1"/>
</dbReference>
<keyword evidence="3" id="KW-0793">Thylakoid</keyword>
<feature type="transmembrane region" description="Helical" evidence="5">
    <location>
        <begin position="25"/>
        <end position="46"/>
    </location>
</feature>
<keyword evidence="2 4" id="KW-0802">TPR repeat</keyword>
<reference evidence="6 7" key="1">
    <citation type="journal article" date="2013" name="Genome Announc.">
        <title>Draft genome sequences for three mercury-methylating, sulfate-reducing bacteria.</title>
        <authorList>
            <person name="Brown S.D."/>
            <person name="Hurt R.A.Jr."/>
            <person name="Gilmour C.C."/>
            <person name="Elias D.A."/>
        </authorList>
    </citation>
    <scope>NUCLEOTIDE SEQUENCE [LARGE SCALE GENOMIC DNA]</scope>
    <source>
        <strain evidence="6 7">DSM 2059</strain>
    </source>
</reference>
<feature type="repeat" description="TPR" evidence="4">
    <location>
        <begin position="86"/>
        <end position="119"/>
    </location>
</feature>
<keyword evidence="1" id="KW-0677">Repeat</keyword>
<dbReference type="OrthoDB" id="5338908at2"/>
<accession>S7ULI4</accession>
<name>S7ULI4_DESML</name>
<evidence type="ECO:0000313" key="6">
    <source>
        <dbReference type="EMBL" id="EPR33203.1"/>
    </source>
</evidence>
<dbReference type="PROSITE" id="PS50005">
    <property type="entry name" value="TPR"/>
    <property type="match status" value="2"/>
</dbReference>
<proteinExistence type="predicted"/>
<dbReference type="Gene3D" id="1.25.40.10">
    <property type="entry name" value="Tetratricopeptide repeat domain"/>
    <property type="match status" value="1"/>
</dbReference>
<gene>
    <name evidence="6" type="ORF">dsmv_3552</name>
</gene>
<dbReference type="PROSITE" id="PS50293">
    <property type="entry name" value="TPR_REGION"/>
    <property type="match status" value="1"/>
</dbReference>
<dbReference type="SUPFAM" id="SSF48452">
    <property type="entry name" value="TPR-like"/>
    <property type="match status" value="1"/>
</dbReference>
<protein>
    <submittedName>
        <fullName evidence="6">Tetratricopeptide repeat-containing protein</fullName>
    </submittedName>
</protein>